<dbReference type="EMBL" id="CASHTH010003941">
    <property type="protein sequence ID" value="CAI8051501.1"/>
    <property type="molecule type" value="Genomic_DNA"/>
</dbReference>
<feature type="region of interest" description="Disordered" evidence="1">
    <location>
        <begin position="603"/>
        <end position="640"/>
    </location>
</feature>
<dbReference type="InterPro" id="IPR002035">
    <property type="entry name" value="VWF_A"/>
</dbReference>
<organism evidence="3 4">
    <name type="scientific">Geodia barretti</name>
    <name type="common">Barrett's horny sponge</name>
    <dbReference type="NCBI Taxonomy" id="519541"/>
    <lineage>
        <taxon>Eukaryota</taxon>
        <taxon>Metazoa</taxon>
        <taxon>Porifera</taxon>
        <taxon>Demospongiae</taxon>
        <taxon>Heteroscleromorpha</taxon>
        <taxon>Tetractinellida</taxon>
        <taxon>Astrophorina</taxon>
        <taxon>Geodiidae</taxon>
        <taxon>Geodia</taxon>
    </lineage>
</organism>
<dbReference type="PANTHER" id="PTHR45737:SF6">
    <property type="entry name" value="VON WILLEBRAND FACTOR A DOMAIN-CONTAINING PROTEIN 5A"/>
    <property type="match status" value="1"/>
</dbReference>
<dbReference type="PANTHER" id="PTHR45737">
    <property type="entry name" value="VON WILLEBRAND FACTOR A DOMAIN-CONTAINING PROTEIN 5A"/>
    <property type="match status" value="1"/>
</dbReference>
<dbReference type="Proteomes" id="UP001174909">
    <property type="component" value="Unassembled WGS sequence"/>
</dbReference>
<comment type="caution">
    <text evidence="3">The sequence shown here is derived from an EMBL/GenBank/DDBJ whole genome shotgun (WGS) entry which is preliminary data.</text>
</comment>
<dbReference type="InterPro" id="IPR036465">
    <property type="entry name" value="vWFA_dom_sf"/>
</dbReference>
<evidence type="ECO:0000313" key="4">
    <source>
        <dbReference type="Proteomes" id="UP001174909"/>
    </source>
</evidence>
<dbReference type="Gene3D" id="3.40.50.410">
    <property type="entry name" value="von Willebrand factor, type A domain"/>
    <property type="match status" value="1"/>
</dbReference>
<sequence>MFSCALFQAKDDVPLPAEDAEVTVKVIGTVGRGTAICTYRIQRDAEGLVLYVPSLLSLPSVTRQHVRLSGCEVTVAQSSAAVTHPLRLKIDDADLLHTATPSCNGSGSELPEYDELRRRYKTTASKLFGSHSYEDVLLHVGDLPRGAELSVCFEFLTRFSSSNQVPPVQYALRHSLPSLRCSYNLLLAALCPVVDVTTAGSPASFSWEYIYGGKQHRNLVQVSYTTARTTSNNGGMSLEVGVPLQGVSVHLGSGGGVSGGCCCSLPAPSNIERENSSLLAPHDGVMMMSNVFTPRQLPKTLQQQPYSPSEFVFVVDCSGSMSGSNIQIAADTLITCIKSLPLGCHFNVIAFGSTFRQLFHKSTEYSQESMESAVQFANQLQASLGGTELLGPLHWIFKAQRVPGLPCQVFIITDGGVTNTTSVLRCVRRNRHQARCHTFGIGGEVCVELVTGIAAASGGQCVLVSQEQRLQTKVMEVLKDSMQPSMSNVMLQWHPPKGYSVVDSSPRNLGTLFSGNSYSAFAFLRWTDPMTNGTHDANGDVIIPAGRATLTGLVNGEQVEIEIDPVTFPPLSEVQGEEITSLLSSSATWSKLCDLELQALTSSRKNSQNEENMSEPLAKKPRLNGLPHTATPQKSLSENPFREELTDLSVRSGILCPLTYLQSENGAIRQIIPLPHSSLSKPSTKTVPTIPSAASRCNGGPVLRHRKRKHSHRHHYYSSSSPD</sequence>
<proteinExistence type="predicted"/>
<feature type="region of interest" description="Disordered" evidence="1">
    <location>
        <begin position="678"/>
        <end position="723"/>
    </location>
</feature>
<accession>A0AA35TR14</accession>
<protein>
    <submittedName>
        <fullName evidence="3">von Willebrand factor A domain-containing protein 5A</fullName>
    </submittedName>
</protein>
<reference evidence="3" key="1">
    <citation type="submission" date="2023-03" db="EMBL/GenBank/DDBJ databases">
        <authorList>
            <person name="Steffen K."/>
            <person name="Cardenas P."/>
        </authorList>
    </citation>
    <scope>NUCLEOTIDE SEQUENCE</scope>
</reference>
<evidence type="ECO:0000313" key="3">
    <source>
        <dbReference type="EMBL" id="CAI8051501.1"/>
    </source>
</evidence>
<evidence type="ECO:0000259" key="2">
    <source>
        <dbReference type="PROSITE" id="PS50234"/>
    </source>
</evidence>
<keyword evidence="4" id="KW-1185">Reference proteome</keyword>
<evidence type="ECO:0000256" key="1">
    <source>
        <dbReference type="SAM" id="MobiDB-lite"/>
    </source>
</evidence>
<feature type="compositionally biased region" description="Polar residues" evidence="1">
    <location>
        <begin position="678"/>
        <end position="689"/>
    </location>
</feature>
<dbReference type="AlphaFoldDB" id="A0AA35TR14"/>
<feature type="domain" description="VWFA" evidence="2">
    <location>
        <begin position="310"/>
        <end position="478"/>
    </location>
</feature>
<dbReference type="SMART" id="SM00327">
    <property type="entry name" value="VWA"/>
    <property type="match status" value="1"/>
</dbReference>
<dbReference type="SUPFAM" id="SSF53300">
    <property type="entry name" value="vWA-like"/>
    <property type="match status" value="1"/>
</dbReference>
<feature type="compositionally biased region" description="Basic residues" evidence="1">
    <location>
        <begin position="703"/>
        <end position="716"/>
    </location>
</feature>
<dbReference type="Pfam" id="PF13768">
    <property type="entry name" value="VWA_3"/>
    <property type="match status" value="1"/>
</dbReference>
<gene>
    <name evidence="3" type="ORF">GBAR_LOCUS28193</name>
</gene>
<dbReference type="PROSITE" id="PS50234">
    <property type="entry name" value="VWFA"/>
    <property type="match status" value="1"/>
</dbReference>
<name>A0AA35TR14_GEOBA</name>